<evidence type="ECO:0000313" key="8">
    <source>
        <dbReference type="EMBL" id="VDN50058.1"/>
    </source>
</evidence>
<reference evidence="11" key="1">
    <citation type="submission" date="2017-02" db="UniProtKB">
        <authorList>
            <consortium name="WormBaseParasite"/>
        </authorList>
    </citation>
    <scope>IDENTIFICATION</scope>
</reference>
<gene>
    <name evidence="8" type="ORF">DME_LOCUS31</name>
</gene>
<dbReference type="Proteomes" id="UP000274756">
    <property type="component" value="Unassembled WGS sequence"/>
</dbReference>
<dbReference type="Gene3D" id="3.80.10.10">
    <property type="entry name" value="Ribonuclease Inhibitor"/>
    <property type="match status" value="2"/>
</dbReference>
<keyword evidence="1" id="KW-0433">Leucine-rich repeat</keyword>
<dbReference type="SMART" id="SM00409">
    <property type="entry name" value="IG"/>
    <property type="match status" value="1"/>
</dbReference>
<dbReference type="OrthoDB" id="5954366at2759"/>
<dbReference type="Pfam" id="PF07679">
    <property type="entry name" value="I-set"/>
    <property type="match status" value="1"/>
</dbReference>
<organism evidence="9 11">
    <name type="scientific">Dracunculus medinensis</name>
    <name type="common">Guinea worm</name>
    <dbReference type="NCBI Taxonomy" id="318479"/>
    <lineage>
        <taxon>Eukaryota</taxon>
        <taxon>Metazoa</taxon>
        <taxon>Ecdysozoa</taxon>
        <taxon>Nematoda</taxon>
        <taxon>Chromadorea</taxon>
        <taxon>Rhabditida</taxon>
        <taxon>Spirurina</taxon>
        <taxon>Dracunculoidea</taxon>
        <taxon>Dracunculidae</taxon>
        <taxon>Dracunculus</taxon>
    </lineage>
</organism>
<keyword evidence="6" id="KW-1133">Transmembrane helix</keyword>
<accession>A0A0N4U756</accession>
<dbReference type="EMBL" id="UYYG01000001">
    <property type="protein sequence ID" value="VDN50058.1"/>
    <property type="molecule type" value="Genomic_DNA"/>
</dbReference>
<evidence type="ECO:0000313" key="10">
    <source>
        <dbReference type="Proteomes" id="UP000274756"/>
    </source>
</evidence>
<evidence type="ECO:0000256" key="1">
    <source>
        <dbReference type="ARBA" id="ARBA00022614"/>
    </source>
</evidence>
<sequence length="469" mass="54275">MLIFAFSCRLFSQNNRPIFECINISTNELSNIPSNIMTLKLINSKINDNDINEIINTNIDIVSLIINYCNITKISINPSRGLINLKNLDLSHNSLSKFPIGFLSAKRLQRLILSHNKFISIPINLSSFRDLNHLDLSYNEINYIENESLKSNSLEFIDLSYNKLEYVQRSDFGTQVNFVELDGNPWKCDCHLRDFVKFQKETLISKSLQCYTPLSLRGLSWSYLLLEIEEGKSFSFSCNAWGDPRPSILWKSNKSNEIQSNARMIIGYENDKNGWIRSELNVSTAKFDDEDLYMCLARIGLNEMSKKFDLRIISSLNSQNETKNLTKILINESTITTTKNDEHRPYLSSILIILFICVPFFMIIVFYTVIIRRRKYFPKPNLLTKEFFDEDFDERTLGEISQNATRTYLLENAITAEVEQSPQQQNQITENTKTFCGSSMKYSDRNLRKAPLAQYDRDTSILPLVQTSL</sequence>
<dbReference type="InterPro" id="IPR013783">
    <property type="entry name" value="Ig-like_fold"/>
</dbReference>
<dbReference type="SMART" id="SM00408">
    <property type="entry name" value="IGc2"/>
    <property type="match status" value="1"/>
</dbReference>
<protein>
    <submittedName>
        <fullName evidence="11">Ig-like domain-containing protein</fullName>
    </submittedName>
</protein>
<keyword evidence="6" id="KW-0812">Transmembrane</keyword>
<dbReference type="InterPro" id="IPR013098">
    <property type="entry name" value="Ig_I-set"/>
</dbReference>
<evidence type="ECO:0000256" key="4">
    <source>
        <dbReference type="ARBA" id="ARBA00023157"/>
    </source>
</evidence>
<dbReference type="AlphaFoldDB" id="A0A0N4U756"/>
<feature type="domain" description="Ig-like" evidence="7">
    <location>
        <begin position="213"/>
        <end position="311"/>
    </location>
</feature>
<dbReference type="SMART" id="SM00369">
    <property type="entry name" value="LRR_TYP"/>
    <property type="match status" value="3"/>
</dbReference>
<evidence type="ECO:0000256" key="5">
    <source>
        <dbReference type="ARBA" id="ARBA00023180"/>
    </source>
</evidence>
<evidence type="ECO:0000256" key="6">
    <source>
        <dbReference type="SAM" id="Phobius"/>
    </source>
</evidence>
<keyword evidence="6" id="KW-0472">Membrane</keyword>
<evidence type="ECO:0000313" key="11">
    <source>
        <dbReference type="WBParaSite" id="DME_0000280201-mRNA-1"/>
    </source>
</evidence>
<dbReference type="SUPFAM" id="SSF48726">
    <property type="entry name" value="Immunoglobulin"/>
    <property type="match status" value="1"/>
</dbReference>
<dbReference type="Pfam" id="PF13855">
    <property type="entry name" value="LRR_8"/>
    <property type="match status" value="1"/>
</dbReference>
<reference evidence="8 10" key="2">
    <citation type="submission" date="2018-11" db="EMBL/GenBank/DDBJ databases">
        <authorList>
            <consortium name="Pathogen Informatics"/>
        </authorList>
    </citation>
    <scope>NUCLEOTIDE SEQUENCE [LARGE SCALE GENOMIC DNA]</scope>
</reference>
<keyword evidence="2" id="KW-0732">Signal</keyword>
<dbReference type="WBParaSite" id="DME_0000280201-mRNA-1">
    <property type="protein sequence ID" value="DME_0000280201-mRNA-1"/>
    <property type="gene ID" value="DME_0000280201"/>
</dbReference>
<dbReference type="InterPro" id="IPR000483">
    <property type="entry name" value="Cys-rich_flank_reg_C"/>
</dbReference>
<keyword evidence="10" id="KW-1185">Reference proteome</keyword>
<evidence type="ECO:0000313" key="9">
    <source>
        <dbReference type="Proteomes" id="UP000038040"/>
    </source>
</evidence>
<name>A0A0N4U756_DRAME</name>
<evidence type="ECO:0000259" key="7">
    <source>
        <dbReference type="PROSITE" id="PS50835"/>
    </source>
</evidence>
<dbReference type="InterPro" id="IPR003599">
    <property type="entry name" value="Ig_sub"/>
</dbReference>
<feature type="transmembrane region" description="Helical" evidence="6">
    <location>
        <begin position="346"/>
        <end position="370"/>
    </location>
</feature>
<dbReference type="InterPro" id="IPR003591">
    <property type="entry name" value="Leu-rich_rpt_typical-subtyp"/>
</dbReference>
<keyword evidence="3" id="KW-0677">Repeat</keyword>
<dbReference type="InterPro" id="IPR007110">
    <property type="entry name" value="Ig-like_dom"/>
</dbReference>
<dbReference type="SMART" id="SM00082">
    <property type="entry name" value="LRRCT"/>
    <property type="match status" value="1"/>
</dbReference>
<dbReference type="InterPro" id="IPR001611">
    <property type="entry name" value="Leu-rich_rpt"/>
</dbReference>
<proteinExistence type="predicted"/>
<dbReference type="STRING" id="318479.A0A0N4U756"/>
<dbReference type="SUPFAM" id="SSF52058">
    <property type="entry name" value="L domain-like"/>
    <property type="match status" value="1"/>
</dbReference>
<dbReference type="InterPro" id="IPR003598">
    <property type="entry name" value="Ig_sub2"/>
</dbReference>
<keyword evidence="4" id="KW-1015">Disulfide bond</keyword>
<evidence type="ECO:0000256" key="2">
    <source>
        <dbReference type="ARBA" id="ARBA00022729"/>
    </source>
</evidence>
<dbReference type="PANTHER" id="PTHR24366">
    <property type="entry name" value="IG(IMMUNOGLOBULIN) AND LRR(LEUCINE RICH REPEAT) DOMAINS"/>
    <property type="match status" value="1"/>
</dbReference>
<dbReference type="PANTHER" id="PTHR24366:SF96">
    <property type="entry name" value="LEUCINE RICH REPEAT CONTAINING 53"/>
    <property type="match status" value="1"/>
</dbReference>
<dbReference type="InterPro" id="IPR036179">
    <property type="entry name" value="Ig-like_dom_sf"/>
</dbReference>
<dbReference type="PROSITE" id="PS50835">
    <property type="entry name" value="IG_LIKE"/>
    <property type="match status" value="1"/>
</dbReference>
<dbReference type="InterPro" id="IPR032675">
    <property type="entry name" value="LRR_dom_sf"/>
</dbReference>
<evidence type="ECO:0000256" key="3">
    <source>
        <dbReference type="ARBA" id="ARBA00022737"/>
    </source>
</evidence>
<dbReference type="Proteomes" id="UP000038040">
    <property type="component" value="Unplaced"/>
</dbReference>
<keyword evidence="5" id="KW-0325">Glycoprotein</keyword>
<dbReference type="PROSITE" id="PS51450">
    <property type="entry name" value="LRR"/>
    <property type="match status" value="2"/>
</dbReference>
<dbReference type="Gene3D" id="2.60.40.10">
    <property type="entry name" value="Immunoglobulins"/>
    <property type="match status" value="1"/>
</dbReference>